<name>A0A4Q5N5P2_9MICO</name>
<keyword evidence="2" id="KW-0812">Transmembrane</keyword>
<dbReference type="Proteomes" id="UP000293764">
    <property type="component" value="Unassembled WGS sequence"/>
</dbReference>
<sequence>MEPKIVASSRRDDSGFTLVELMVAMMVITAVLLLLMAVQTSALVTTVQARQRTEGSAVANGVMEELRALPYLVLSKGLKSAPVGDPNVNTGNLVLAGGVTEPLVTDSGQAVTYPPLSGAGGTNKTIVPDPASPGRVFTTRTYVSRSTQTASNVLTLTVITTWTRVGNGAAGSVVMRSEAYAPSGGCGDMANQPFLGACQALLASNGGSNGPAVYFTGATPFGSPAVPGIVPVLPGSTVVSASMVVAKSGVGITSQQSSAITSTVTHARSLAEDSTGTLASSGDVPAAVNTSSNDVGSTGAAPANPPDVVVSGSVSPVPVTSIPSGPWALSLAAGSGVSGVAKASTVASCAAGIPAAQPCGAVTTSGGAASSAALIVAGTTNFPIATFATGTSSAFGGRFTTTPGTVSVGCTALTGAGCISAGAQRTLGASTFAAGPWTSPSAPTSLVQLAGGYTDSVRVERGVSQLATTATMTRTGTLTYWNGTALQSVTITPSLSANYTTAGVSWTAGAFTVAAVSTISITPAGALPLSPDAACATSPCSIDANAGSITIATTYTLTEGATVSAFVATTVLGDSHADAAYKAAPVA</sequence>
<reference evidence="3 4" key="1">
    <citation type="submission" date="2019-01" db="EMBL/GenBank/DDBJ databases">
        <title>Novel species of Cellulomonas.</title>
        <authorList>
            <person name="Liu Q."/>
            <person name="Xin Y.-H."/>
        </authorList>
    </citation>
    <scope>NUCLEOTIDE SEQUENCE [LARGE SCALE GENOMIC DNA]</scope>
    <source>
        <strain evidence="3 4">HLT2-17</strain>
    </source>
</reference>
<dbReference type="PROSITE" id="PS00409">
    <property type="entry name" value="PROKAR_NTER_METHYL"/>
    <property type="match status" value="1"/>
</dbReference>
<protein>
    <submittedName>
        <fullName evidence="3">Prepilin-type N-terminal cleavage/methylation domain-containing protein</fullName>
    </submittedName>
</protein>
<proteinExistence type="predicted"/>
<dbReference type="InterPro" id="IPR012902">
    <property type="entry name" value="N_methyl_site"/>
</dbReference>
<dbReference type="NCBIfam" id="TIGR02532">
    <property type="entry name" value="IV_pilin_GFxxxE"/>
    <property type="match status" value="1"/>
</dbReference>
<feature type="region of interest" description="Disordered" evidence="1">
    <location>
        <begin position="273"/>
        <end position="304"/>
    </location>
</feature>
<dbReference type="EMBL" id="SDWW01000002">
    <property type="protein sequence ID" value="RYV52873.1"/>
    <property type="molecule type" value="Genomic_DNA"/>
</dbReference>
<evidence type="ECO:0000313" key="4">
    <source>
        <dbReference type="Proteomes" id="UP000293764"/>
    </source>
</evidence>
<evidence type="ECO:0000256" key="1">
    <source>
        <dbReference type="SAM" id="MobiDB-lite"/>
    </source>
</evidence>
<dbReference type="OrthoDB" id="4818499at2"/>
<organism evidence="3 4">
    <name type="scientific">Pengzhenrongella frigida</name>
    <dbReference type="NCBI Taxonomy" id="1259133"/>
    <lineage>
        <taxon>Bacteria</taxon>
        <taxon>Bacillati</taxon>
        <taxon>Actinomycetota</taxon>
        <taxon>Actinomycetes</taxon>
        <taxon>Micrococcales</taxon>
        <taxon>Pengzhenrongella</taxon>
    </lineage>
</organism>
<evidence type="ECO:0000256" key="2">
    <source>
        <dbReference type="SAM" id="Phobius"/>
    </source>
</evidence>
<gene>
    <name evidence="3" type="ORF">EUA98_01370</name>
</gene>
<comment type="caution">
    <text evidence="3">The sequence shown here is derived from an EMBL/GenBank/DDBJ whole genome shotgun (WGS) entry which is preliminary data.</text>
</comment>
<dbReference type="RefSeq" id="WP_130100863.1">
    <property type="nucleotide sequence ID" value="NZ_SDWW01000002.1"/>
</dbReference>
<keyword evidence="2" id="KW-0472">Membrane</keyword>
<dbReference type="AlphaFoldDB" id="A0A4Q5N5P2"/>
<accession>A0A4Q5N5P2</accession>
<keyword evidence="2" id="KW-1133">Transmembrane helix</keyword>
<feature type="transmembrane region" description="Helical" evidence="2">
    <location>
        <begin position="21"/>
        <end position="44"/>
    </location>
</feature>
<evidence type="ECO:0000313" key="3">
    <source>
        <dbReference type="EMBL" id="RYV52873.1"/>
    </source>
</evidence>
<keyword evidence="4" id="KW-1185">Reference proteome</keyword>
<dbReference type="Pfam" id="PF07963">
    <property type="entry name" value="N_methyl"/>
    <property type="match status" value="1"/>
</dbReference>